<feature type="domain" description="EGF-like" evidence="8">
    <location>
        <begin position="22"/>
        <end position="59"/>
    </location>
</feature>
<evidence type="ECO:0000256" key="6">
    <source>
        <dbReference type="SAM" id="Phobius"/>
    </source>
</evidence>
<feature type="domain" description="EGF-like" evidence="8">
    <location>
        <begin position="80"/>
        <end position="120"/>
    </location>
</feature>
<dbReference type="PROSITE" id="PS00022">
    <property type="entry name" value="EGF_1"/>
    <property type="match status" value="2"/>
</dbReference>
<dbReference type="AlphaFoldDB" id="A0A0N1IH76"/>
<dbReference type="InParanoid" id="A0A0N1IH76"/>
<feature type="disulfide bond" evidence="5">
    <location>
        <begin position="110"/>
        <end position="119"/>
    </location>
</feature>
<dbReference type="EMBL" id="KQ459717">
    <property type="protein sequence ID" value="KPJ20310.1"/>
    <property type="molecule type" value="Genomic_DNA"/>
</dbReference>
<evidence type="ECO:0000256" key="5">
    <source>
        <dbReference type="PROSITE-ProRule" id="PRU00076"/>
    </source>
</evidence>
<keyword evidence="2 7" id="KW-0732">Signal</keyword>
<comment type="caution">
    <text evidence="5">Lacks conserved residue(s) required for the propagation of feature annotation.</text>
</comment>
<keyword evidence="10" id="KW-1185">Reference proteome</keyword>
<accession>A0A0N1IH76</accession>
<sequence length="211" mass="21628">MRHAVALLLLLLGWTGARCETDVDECAAGLVRCEPGRCRNLPGSYTCECSPGLCGDECKLPDPCYTRWEGAESAAGNESARSETGAAGPCENGGRCEQRCGAHVDYTCYCSAGWAGKNCTQQALDEEGLEGGGGGGGAARVALGVGGVALGVGGALLALALAAGAGAALAAQARRKRATRGTYSPSGQEYCNPRAEMMHHALKPPPEERLI</sequence>
<feature type="signal peptide" evidence="7">
    <location>
        <begin position="1"/>
        <end position="19"/>
    </location>
</feature>
<dbReference type="SMART" id="SM00181">
    <property type="entry name" value="EGF"/>
    <property type="match status" value="2"/>
</dbReference>
<dbReference type="SMART" id="SM00179">
    <property type="entry name" value="EGF_CA"/>
    <property type="match status" value="1"/>
</dbReference>
<name>A0A0N1IH76_PAPMA</name>
<evidence type="ECO:0000259" key="8">
    <source>
        <dbReference type="PROSITE" id="PS50026"/>
    </source>
</evidence>
<evidence type="ECO:0000256" key="7">
    <source>
        <dbReference type="SAM" id="SignalP"/>
    </source>
</evidence>
<dbReference type="InterPro" id="IPR018097">
    <property type="entry name" value="EGF_Ca-bd_CS"/>
</dbReference>
<feature type="transmembrane region" description="Helical" evidence="6">
    <location>
        <begin position="148"/>
        <end position="171"/>
    </location>
</feature>
<dbReference type="Gene3D" id="2.10.25.10">
    <property type="entry name" value="Laminin"/>
    <property type="match status" value="2"/>
</dbReference>
<gene>
    <name evidence="9" type="ORF">RR48_04908</name>
</gene>
<evidence type="ECO:0000313" key="9">
    <source>
        <dbReference type="EMBL" id="KPJ20310.1"/>
    </source>
</evidence>
<dbReference type="STRING" id="76193.A0A0N1IH76"/>
<feature type="disulfide bond" evidence="5">
    <location>
        <begin position="49"/>
        <end position="58"/>
    </location>
</feature>
<dbReference type="GO" id="GO:0005509">
    <property type="term" value="F:calcium ion binding"/>
    <property type="evidence" value="ECO:0007669"/>
    <property type="project" value="InterPro"/>
</dbReference>
<keyword evidence="3" id="KW-0677">Repeat</keyword>
<dbReference type="PROSITE" id="PS01186">
    <property type="entry name" value="EGF_2"/>
    <property type="match status" value="1"/>
</dbReference>
<dbReference type="InterPro" id="IPR000742">
    <property type="entry name" value="EGF"/>
</dbReference>
<keyword evidence="6" id="KW-0472">Membrane</keyword>
<dbReference type="PANTHER" id="PTHR24049:SF32">
    <property type="entry name" value="EGF-LIKE DOMAIN-CONTAINING PROTEIN"/>
    <property type="match status" value="1"/>
</dbReference>
<proteinExistence type="predicted"/>
<dbReference type="CDD" id="cd00054">
    <property type="entry name" value="EGF_CA"/>
    <property type="match status" value="1"/>
</dbReference>
<evidence type="ECO:0000256" key="3">
    <source>
        <dbReference type="ARBA" id="ARBA00022737"/>
    </source>
</evidence>
<keyword evidence="6" id="KW-0812">Transmembrane</keyword>
<dbReference type="Pfam" id="PF00008">
    <property type="entry name" value="EGF"/>
    <property type="match status" value="1"/>
</dbReference>
<reference evidence="9 10" key="1">
    <citation type="journal article" date="2015" name="Nat. Commun.">
        <title>Outbred genome sequencing and CRISPR/Cas9 gene editing in butterflies.</title>
        <authorList>
            <person name="Li X."/>
            <person name="Fan D."/>
            <person name="Zhang W."/>
            <person name="Liu G."/>
            <person name="Zhang L."/>
            <person name="Zhao L."/>
            <person name="Fang X."/>
            <person name="Chen L."/>
            <person name="Dong Y."/>
            <person name="Chen Y."/>
            <person name="Ding Y."/>
            <person name="Zhao R."/>
            <person name="Feng M."/>
            <person name="Zhu Y."/>
            <person name="Feng Y."/>
            <person name="Jiang X."/>
            <person name="Zhu D."/>
            <person name="Xiang H."/>
            <person name="Feng X."/>
            <person name="Li S."/>
            <person name="Wang J."/>
            <person name="Zhang G."/>
            <person name="Kronforst M.R."/>
            <person name="Wang W."/>
        </authorList>
    </citation>
    <scope>NUCLEOTIDE SEQUENCE [LARGE SCALE GENOMIC DNA]</scope>
    <source>
        <strain evidence="9">Ya'a_city_454_Pm</strain>
        <tissue evidence="9">Whole body</tissue>
    </source>
</reference>
<keyword evidence="6" id="KW-1133">Transmembrane helix</keyword>
<keyword evidence="4 5" id="KW-1015">Disulfide bond</keyword>
<dbReference type="FunFam" id="2.10.25.10:FF:000038">
    <property type="entry name" value="Fibrillin 2"/>
    <property type="match status" value="1"/>
</dbReference>
<dbReference type="PROSITE" id="PS00010">
    <property type="entry name" value="ASX_HYDROXYL"/>
    <property type="match status" value="1"/>
</dbReference>
<dbReference type="InterPro" id="IPR001881">
    <property type="entry name" value="EGF-like_Ca-bd_dom"/>
</dbReference>
<protein>
    <submittedName>
        <fullName evidence="9">Protein crumbs</fullName>
    </submittedName>
</protein>
<organism evidence="9 10">
    <name type="scientific">Papilio machaon</name>
    <name type="common">Old World swallowtail butterfly</name>
    <dbReference type="NCBI Taxonomy" id="76193"/>
    <lineage>
        <taxon>Eukaryota</taxon>
        <taxon>Metazoa</taxon>
        <taxon>Ecdysozoa</taxon>
        <taxon>Arthropoda</taxon>
        <taxon>Hexapoda</taxon>
        <taxon>Insecta</taxon>
        <taxon>Pterygota</taxon>
        <taxon>Neoptera</taxon>
        <taxon>Endopterygota</taxon>
        <taxon>Lepidoptera</taxon>
        <taxon>Glossata</taxon>
        <taxon>Ditrysia</taxon>
        <taxon>Papilionoidea</taxon>
        <taxon>Papilionidae</taxon>
        <taxon>Papilioninae</taxon>
        <taxon>Papilio</taxon>
    </lineage>
</organism>
<feature type="chain" id="PRO_5005873957" evidence="7">
    <location>
        <begin position="20"/>
        <end position="211"/>
    </location>
</feature>
<dbReference type="PROSITE" id="PS50026">
    <property type="entry name" value="EGF_3"/>
    <property type="match status" value="2"/>
</dbReference>
<dbReference type="InterPro" id="IPR000152">
    <property type="entry name" value="EGF-type_Asp/Asn_hydroxyl_site"/>
</dbReference>
<dbReference type="SUPFAM" id="SSF57196">
    <property type="entry name" value="EGF/Laminin"/>
    <property type="match status" value="2"/>
</dbReference>
<dbReference type="Proteomes" id="UP000053240">
    <property type="component" value="Unassembled WGS sequence"/>
</dbReference>
<evidence type="ECO:0000313" key="10">
    <source>
        <dbReference type="Proteomes" id="UP000053240"/>
    </source>
</evidence>
<dbReference type="PANTHER" id="PTHR24049">
    <property type="entry name" value="CRUMBS FAMILY MEMBER"/>
    <property type="match status" value="1"/>
</dbReference>
<evidence type="ECO:0000256" key="1">
    <source>
        <dbReference type="ARBA" id="ARBA00022536"/>
    </source>
</evidence>
<evidence type="ECO:0000256" key="2">
    <source>
        <dbReference type="ARBA" id="ARBA00022729"/>
    </source>
</evidence>
<keyword evidence="1 5" id="KW-0245">EGF-like domain</keyword>
<dbReference type="InterPro" id="IPR051022">
    <property type="entry name" value="Notch_Cell-Fate_Det"/>
</dbReference>
<evidence type="ECO:0000256" key="4">
    <source>
        <dbReference type="ARBA" id="ARBA00023157"/>
    </source>
</evidence>
<dbReference type="PROSITE" id="PS01187">
    <property type="entry name" value="EGF_CA"/>
    <property type="match status" value="1"/>
</dbReference>